<gene>
    <name evidence="2" type="ORF">ABJ99_2853</name>
</gene>
<organism evidence="2 3">
    <name type="scientific">Pseudomonas syringae pv. cilantro</name>
    <dbReference type="NCBI Taxonomy" id="81035"/>
    <lineage>
        <taxon>Bacteria</taxon>
        <taxon>Pseudomonadati</taxon>
        <taxon>Pseudomonadota</taxon>
        <taxon>Gammaproteobacteria</taxon>
        <taxon>Pseudomonadales</taxon>
        <taxon>Pseudomonadaceae</taxon>
        <taxon>Pseudomonas</taxon>
        <taxon>Pseudomonas syringae</taxon>
    </lineage>
</organism>
<name>A0A0N0XA34_PSESX</name>
<sequence length="63" mass="7408">MKVLQDRWKLRKHLTSPPYPETQKESSSKDPERGPKGYWRRQNCMNQLRRNGLVPTDPSRGTA</sequence>
<evidence type="ECO:0000256" key="1">
    <source>
        <dbReference type="SAM" id="MobiDB-lite"/>
    </source>
</evidence>
<evidence type="ECO:0000313" key="2">
    <source>
        <dbReference type="EMBL" id="KPC31483.1"/>
    </source>
</evidence>
<reference evidence="2 3" key="1">
    <citation type="submission" date="2015-07" db="EMBL/GenBank/DDBJ databases">
        <authorList>
            <person name="Noorani M."/>
        </authorList>
    </citation>
    <scope>NUCLEOTIDE SEQUENCE [LARGE SCALE GENOMIC DNA]</scope>
    <source>
        <strain evidence="2 3">0788_9</strain>
    </source>
</reference>
<dbReference type="AlphaFoldDB" id="A0A0N0XA34"/>
<proteinExistence type="predicted"/>
<dbReference type="Proteomes" id="UP000037891">
    <property type="component" value="Unassembled WGS sequence"/>
</dbReference>
<evidence type="ECO:0000313" key="3">
    <source>
        <dbReference type="Proteomes" id="UP000037891"/>
    </source>
</evidence>
<comment type="caution">
    <text evidence="2">The sequence shown here is derived from an EMBL/GenBank/DDBJ whole genome shotgun (WGS) entry which is preliminary data.</text>
</comment>
<feature type="region of interest" description="Disordered" evidence="1">
    <location>
        <begin position="1"/>
        <end position="63"/>
    </location>
</feature>
<protein>
    <submittedName>
        <fullName evidence="2">Uncharacterized protein</fullName>
    </submittedName>
</protein>
<feature type="compositionally biased region" description="Basic and acidic residues" evidence="1">
    <location>
        <begin position="22"/>
        <end position="35"/>
    </location>
</feature>
<accession>A0A0N0XA34</accession>
<reference evidence="2 3" key="2">
    <citation type="submission" date="2015-10" db="EMBL/GenBank/DDBJ databases">
        <title>Comparative genomics and high-throughput reverse genetic screens identify a new phytobacterial MAMP and an Arabidopsis receptor required for immune elicitation.</title>
        <authorList>
            <person name="Mott G.A."/>
            <person name="Thakur S."/>
            <person name="Wang P.W."/>
            <person name="Desveaux D."/>
            <person name="Guttman D.S."/>
        </authorList>
    </citation>
    <scope>NUCLEOTIDE SEQUENCE [LARGE SCALE GENOMIC DNA]</scope>
    <source>
        <strain evidence="2 3">0788_9</strain>
    </source>
</reference>
<dbReference type="EMBL" id="LGLN01000039">
    <property type="protein sequence ID" value="KPC31483.1"/>
    <property type="molecule type" value="Genomic_DNA"/>
</dbReference>